<feature type="transmembrane region" description="Helical" evidence="6">
    <location>
        <begin position="77"/>
        <end position="96"/>
    </location>
</feature>
<feature type="transmembrane region" description="Helical" evidence="6">
    <location>
        <begin position="280"/>
        <end position="298"/>
    </location>
</feature>
<keyword evidence="4 6" id="KW-1133">Transmembrane helix</keyword>
<dbReference type="PANTHER" id="PTHR23502:SF132">
    <property type="entry name" value="POLYAMINE TRANSPORTER 2-RELATED"/>
    <property type="match status" value="1"/>
</dbReference>
<dbReference type="SUPFAM" id="SSF103473">
    <property type="entry name" value="MFS general substrate transporter"/>
    <property type="match status" value="1"/>
</dbReference>
<dbReference type="InterPro" id="IPR036259">
    <property type="entry name" value="MFS_trans_sf"/>
</dbReference>
<evidence type="ECO:0000313" key="8">
    <source>
        <dbReference type="EMBL" id="MBO9152283.1"/>
    </source>
</evidence>
<dbReference type="InterPro" id="IPR020846">
    <property type="entry name" value="MFS_dom"/>
</dbReference>
<feature type="domain" description="Major facilitator superfamily (MFS) profile" evidence="7">
    <location>
        <begin position="12"/>
        <end position="392"/>
    </location>
</feature>
<feature type="transmembrane region" description="Helical" evidence="6">
    <location>
        <begin position="338"/>
        <end position="357"/>
    </location>
</feature>
<reference evidence="9" key="1">
    <citation type="submission" date="2021-03" db="EMBL/GenBank/DDBJ databases">
        <title>Assistant Professor.</title>
        <authorList>
            <person name="Huq M.A."/>
        </authorList>
    </citation>
    <scope>NUCLEOTIDE SEQUENCE [LARGE SCALE GENOMIC DNA]</scope>
    <source>
        <strain evidence="9">MAH-28</strain>
    </source>
</reference>
<dbReference type="Pfam" id="PF07690">
    <property type="entry name" value="MFS_1"/>
    <property type="match status" value="1"/>
</dbReference>
<evidence type="ECO:0000256" key="2">
    <source>
        <dbReference type="ARBA" id="ARBA00022448"/>
    </source>
</evidence>
<comment type="subcellular location">
    <subcellularLocation>
        <location evidence="1">Membrane</location>
        <topology evidence="1">Multi-pass membrane protein</topology>
    </subcellularLocation>
</comment>
<keyword evidence="9" id="KW-1185">Reference proteome</keyword>
<comment type="caution">
    <text evidence="8">The sequence shown here is derived from an EMBL/GenBank/DDBJ whole genome shotgun (WGS) entry which is preliminary data.</text>
</comment>
<evidence type="ECO:0000313" key="9">
    <source>
        <dbReference type="Proteomes" id="UP000679126"/>
    </source>
</evidence>
<feature type="transmembrane region" description="Helical" evidence="6">
    <location>
        <begin position="250"/>
        <end position="268"/>
    </location>
</feature>
<dbReference type="EMBL" id="JAGHKP010000002">
    <property type="protein sequence ID" value="MBO9152283.1"/>
    <property type="molecule type" value="Genomic_DNA"/>
</dbReference>
<name>A0ABS3YC70_9BACT</name>
<gene>
    <name evidence="8" type="ORF">J7I43_08680</name>
</gene>
<sequence>MRILKENHQGFSTTLAFALIPLSGFATDIYLPSLPAMARDLQISAAEAQLSLVLFMFSLGVSQAFIGSILDSFGRYRIGVAALAVFSLTSFVIALVPDIHVIYIMRVIQGLMISLVVVGKRAYFVDLFSGEKLKHYISLFSIIWACAPIMAPFLGGYLQSLFGWRSNFYFLGFFSLMFMVLELIYSGESLKHPHPFKTKAITQVYGNMLRTADFTLGVIIIGICFGQVVIYSLSSPFIIQRVFGHSPVVSGYSSLLAGISVMTGGIIAKSLIKLPLARKVTAALTIQLSLSLLMTLTSTFSSNIYTLVGFTMGIHIAGGFIFNIIYGYCLSRFSKNAATASGLTGGVMYVVSSMFSYGLANLLAVKSQALLGAANITMVLAVIVLFIAFNRYSLARQPQPVLRPEPAVS</sequence>
<evidence type="ECO:0000256" key="3">
    <source>
        <dbReference type="ARBA" id="ARBA00022692"/>
    </source>
</evidence>
<feature type="transmembrane region" description="Helical" evidence="6">
    <location>
        <begin position="102"/>
        <end position="124"/>
    </location>
</feature>
<feature type="transmembrane region" description="Helical" evidence="6">
    <location>
        <begin position="369"/>
        <end position="389"/>
    </location>
</feature>
<dbReference type="Proteomes" id="UP000679126">
    <property type="component" value="Unassembled WGS sequence"/>
</dbReference>
<evidence type="ECO:0000259" key="7">
    <source>
        <dbReference type="PROSITE" id="PS50850"/>
    </source>
</evidence>
<protein>
    <submittedName>
        <fullName evidence="8">MFS transporter</fullName>
    </submittedName>
</protein>
<feature type="transmembrane region" description="Helical" evidence="6">
    <location>
        <begin position="304"/>
        <end position="326"/>
    </location>
</feature>
<keyword evidence="5 6" id="KW-0472">Membrane</keyword>
<feature type="transmembrane region" description="Helical" evidence="6">
    <location>
        <begin position="136"/>
        <end position="156"/>
    </location>
</feature>
<feature type="transmembrane region" description="Helical" evidence="6">
    <location>
        <begin position="168"/>
        <end position="187"/>
    </location>
</feature>
<evidence type="ECO:0000256" key="5">
    <source>
        <dbReference type="ARBA" id="ARBA00023136"/>
    </source>
</evidence>
<feature type="transmembrane region" description="Helical" evidence="6">
    <location>
        <begin position="50"/>
        <end position="70"/>
    </location>
</feature>
<evidence type="ECO:0000256" key="6">
    <source>
        <dbReference type="SAM" id="Phobius"/>
    </source>
</evidence>
<dbReference type="PROSITE" id="PS50850">
    <property type="entry name" value="MFS"/>
    <property type="match status" value="1"/>
</dbReference>
<dbReference type="RefSeq" id="WP_209145280.1">
    <property type="nucleotide sequence ID" value="NZ_JAGHKP010000002.1"/>
</dbReference>
<feature type="transmembrane region" description="Helical" evidence="6">
    <location>
        <begin position="208"/>
        <end position="230"/>
    </location>
</feature>
<organism evidence="8 9">
    <name type="scientific">Chitinophaga chungangae</name>
    <dbReference type="NCBI Taxonomy" id="2821488"/>
    <lineage>
        <taxon>Bacteria</taxon>
        <taxon>Pseudomonadati</taxon>
        <taxon>Bacteroidota</taxon>
        <taxon>Chitinophagia</taxon>
        <taxon>Chitinophagales</taxon>
        <taxon>Chitinophagaceae</taxon>
        <taxon>Chitinophaga</taxon>
    </lineage>
</organism>
<proteinExistence type="predicted"/>
<evidence type="ECO:0000256" key="4">
    <source>
        <dbReference type="ARBA" id="ARBA00022989"/>
    </source>
</evidence>
<dbReference type="InterPro" id="IPR011701">
    <property type="entry name" value="MFS"/>
</dbReference>
<accession>A0ABS3YC70</accession>
<dbReference type="PANTHER" id="PTHR23502">
    <property type="entry name" value="MAJOR FACILITATOR SUPERFAMILY"/>
    <property type="match status" value="1"/>
</dbReference>
<dbReference type="Gene3D" id="1.20.1720.10">
    <property type="entry name" value="Multidrug resistance protein D"/>
    <property type="match status" value="1"/>
</dbReference>
<keyword evidence="3 6" id="KW-0812">Transmembrane</keyword>
<evidence type="ECO:0000256" key="1">
    <source>
        <dbReference type="ARBA" id="ARBA00004141"/>
    </source>
</evidence>
<keyword evidence="2" id="KW-0813">Transport</keyword>